<gene>
    <name evidence="2" type="ORF">AYL99_11845</name>
</gene>
<reference evidence="2 3" key="1">
    <citation type="submission" date="2016-04" db="EMBL/GenBank/DDBJ databases">
        <title>Draft genome of Fonsecaea erecta CBS 125763.</title>
        <authorList>
            <person name="Weiss V.A."/>
            <person name="Vicente V.A."/>
            <person name="Raittz R.T."/>
            <person name="Moreno L.F."/>
            <person name="De Souza E.M."/>
            <person name="Pedrosa F.O."/>
            <person name="Steffens M.B."/>
            <person name="Faoro H."/>
            <person name="Tadra-Sfeir M.Z."/>
            <person name="Najafzadeh M.J."/>
            <person name="Felipe M.S."/>
            <person name="Teixeira M."/>
            <person name="Sun J."/>
            <person name="Xi L."/>
            <person name="Gomes R."/>
            <person name="De Azevedo C.M."/>
            <person name="Salgado C.G."/>
            <person name="Da Silva M.B."/>
            <person name="Nascimento M.F."/>
            <person name="Queiroz-Telles F."/>
            <person name="Attili D.S."/>
            <person name="Gorbushina A."/>
        </authorList>
    </citation>
    <scope>NUCLEOTIDE SEQUENCE [LARGE SCALE GENOMIC DNA]</scope>
    <source>
        <strain evidence="2 3">CBS 125763</strain>
    </source>
</reference>
<evidence type="ECO:0000313" key="2">
    <source>
        <dbReference type="EMBL" id="OAP53965.1"/>
    </source>
</evidence>
<keyword evidence="3" id="KW-1185">Reference proteome</keyword>
<dbReference type="Proteomes" id="UP000078343">
    <property type="component" value="Unassembled WGS sequence"/>
</dbReference>
<dbReference type="RefSeq" id="XP_018687332.1">
    <property type="nucleotide sequence ID" value="XM_018843349.1"/>
</dbReference>
<protein>
    <submittedName>
        <fullName evidence="2">Uncharacterized protein</fullName>
    </submittedName>
</protein>
<dbReference type="AlphaFoldDB" id="A0A178Z4E0"/>
<dbReference type="OrthoDB" id="76567at2759"/>
<accession>A0A178Z4E0</accession>
<sequence length="372" mass="42756">MNPRPDNALEPGAPDAALASLSLSDGDTVATSASASLPQPSEPTHPDQLHELMKFAEAVATDKLRLTPDDEPVEFTIFPKSWDWLEDDLNFELYIEGKLFRYFYERSRHCITIIPYRSHRHQSFVRFLMELAYKTKKSFTSLLADTSTRGDRIRIEPDAAVCTVLGHPDEKVADLSIQWAKGTHKIIDHTIVEASDTQSLDDLRYLARFYLYGHHQIQRVVLIAIAETPRFESPNSVDASQEFRTDESTGVIWFGNVKAIGEMKITWEVWERDTAGAPQPTFQEVFAFGEIPSRDLPFLKVRGGPHGNASTWEYVNASVTPQMIKDFWMKDWPRSIWEDARRRMLPLLGEQRLEEAWEEFRRARNLDIMELN</sequence>
<dbReference type="GeneID" id="30016012"/>
<feature type="compositionally biased region" description="Polar residues" evidence="1">
    <location>
        <begin position="29"/>
        <end position="39"/>
    </location>
</feature>
<evidence type="ECO:0000256" key="1">
    <source>
        <dbReference type="SAM" id="MobiDB-lite"/>
    </source>
</evidence>
<organism evidence="2 3">
    <name type="scientific">Fonsecaea erecta</name>
    <dbReference type="NCBI Taxonomy" id="1367422"/>
    <lineage>
        <taxon>Eukaryota</taxon>
        <taxon>Fungi</taxon>
        <taxon>Dikarya</taxon>
        <taxon>Ascomycota</taxon>
        <taxon>Pezizomycotina</taxon>
        <taxon>Eurotiomycetes</taxon>
        <taxon>Chaetothyriomycetidae</taxon>
        <taxon>Chaetothyriales</taxon>
        <taxon>Herpotrichiellaceae</taxon>
        <taxon>Fonsecaea</taxon>
    </lineage>
</organism>
<feature type="region of interest" description="Disordered" evidence="1">
    <location>
        <begin position="27"/>
        <end position="47"/>
    </location>
</feature>
<evidence type="ECO:0000313" key="3">
    <source>
        <dbReference type="Proteomes" id="UP000078343"/>
    </source>
</evidence>
<dbReference type="EMBL" id="LVYI01000017">
    <property type="protein sequence ID" value="OAP53965.1"/>
    <property type="molecule type" value="Genomic_DNA"/>
</dbReference>
<proteinExistence type="predicted"/>
<name>A0A178Z4E0_9EURO</name>
<comment type="caution">
    <text evidence="2">The sequence shown here is derived from an EMBL/GenBank/DDBJ whole genome shotgun (WGS) entry which is preliminary data.</text>
</comment>